<keyword evidence="3" id="KW-0067">ATP-binding</keyword>
<organism evidence="5 6">
    <name type="scientific">Candidatus Fonsibacter lacus</name>
    <dbReference type="NCBI Taxonomy" id="2576439"/>
    <lineage>
        <taxon>Bacteria</taxon>
        <taxon>Pseudomonadati</taxon>
        <taxon>Pseudomonadota</taxon>
        <taxon>Alphaproteobacteria</taxon>
        <taxon>Candidatus Pelagibacterales</taxon>
        <taxon>Candidatus Pelagibacterales incertae sedis</taxon>
        <taxon>Candidatus Fonsibacter</taxon>
    </lineage>
</organism>
<dbReference type="Pfam" id="PF02626">
    <property type="entry name" value="CT_A_B"/>
    <property type="match status" value="1"/>
</dbReference>
<dbReference type="GO" id="GO:0016787">
    <property type="term" value="F:hydrolase activity"/>
    <property type="evidence" value="ECO:0007669"/>
    <property type="project" value="UniProtKB-KW"/>
</dbReference>
<dbReference type="GO" id="GO:0005524">
    <property type="term" value="F:ATP binding"/>
    <property type="evidence" value="ECO:0007669"/>
    <property type="project" value="UniProtKB-KW"/>
</dbReference>
<evidence type="ECO:0000256" key="3">
    <source>
        <dbReference type="ARBA" id="ARBA00022840"/>
    </source>
</evidence>
<sequence length="318" mass="35652">MEQSYFEVLRPGINSTFQDKGRFGVQYMGLAPGGAMDYQSFLLSNVLLNNEKNTGTIEFAYQGPLLKLVKGKTKIAITGNVFFKIYSKKEEINGEPYRTYDLNEGDQLDILATKASVYGYLSIEGGFKLDKFCGSVSSQPRAFIGPNDGKKIELKDKILISKNSTIKENRIIRNIKFEEKKIFSVLPGSQFHYFSTDSKKQFFSTPYLITKQTDRMGMRVIGKSLKNLVNSNIPSEGIIKGAIQVPGDGNPIILLSDHPTTGGYPKVGSIISSDYDDLVQQNSNKEIYFQLVTLEAAEQQFALYIEKIKRKIANIEKI</sequence>
<dbReference type="InterPro" id="IPR003778">
    <property type="entry name" value="CT_A_B"/>
</dbReference>
<dbReference type="Gene3D" id="2.40.100.10">
    <property type="entry name" value="Cyclophilin-like"/>
    <property type="match status" value="1"/>
</dbReference>
<dbReference type="GO" id="GO:0016740">
    <property type="term" value="F:transferase activity"/>
    <property type="evidence" value="ECO:0007669"/>
    <property type="project" value="UniProtKB-KW"/>
</dbReference>
<dbReference type="InterPro" id="IPR052708">
    <property type="entry name" value="PxpC"/>
</dbReference>
<feature type="domain" description="Carboxyltransferase" evidence="4">
    <location>
        <begin position="27"/>
        <end position="308"/>
    </location>
</feature>
<keyword evidence="5" id="KW-0808">Transferase</keyword>
<keyword evidence="1" id="KW-0547">Nucleotide-binding</keyword>
<evidence type="ECO:0000256" key="1">
    <source>
        <dbReference type="ARBA" id="ARBA00022741"/>
    </source>
</evidence>
<dbReference type="SUPFAM" id="SSF50891">
    <property type="entry name" value="Cyclophilin-like"/>
    <property type="match status" value="1"/>
</dbReference>
<comment type="caution">
    <text evidence="5">The sequence shown here is derived from an EMBL/GenBank/DDBJ whole genome shotgun (WGS) entry which is preliminary data.</text>
</comment>
<dbReference type="Proteomes" id="UP000572953">
    <property type="component" value="Unassembled WGS sequence"/>
</dbReference>
<dbReference type="PANTHER" id="PTHR43309">
    <property type="entry name" value="5-OXOPROLINASE SUBUNIT C"/>
    <property type="match status" value="1"/>
</dbReference>
<evidence type="ECO:0000256" key="2">
    <source>
        <dbReference type="ARBA" id="ARBA00022801"/>
    </source>
</evidence>
<dbReference type="InterPro" id="IPR029000">
    <property type="entry name" value="Cyclophilin-like_dom_sf"/>
</dbReference>
<evidence type="ECO:0000313" key="5">
    <source>
        <dbReference type="EMBL" id="NCU63056.1"/>
    </source>
</evidence>
<proteinExistence type="predicted"/>
<gene>
    <name evidence="5" type="ORF">EBV78_03065</name>
</gene>
<dbReference type="PANTHER" id="PTHR43309:SF5">
    <property type="entry name" value="5-OXOPROLINASE SUBUNIT C"/>
    <property type="match status" value="1"/>
</dbReference>
<evidence type="ECO:0000259" key="4">
    <source>
        <dbReference type="SMART" id="SM00797"/>
    </source>
</evidence>
<dbReference type="AlphaFoldDB" id="A0A845SA04"/>
<dbReference type="EMBL" id="RGGN01000103">
    <property type="protein sequence ID" value="NCU63056.1"/>
    <property type="molecule type" value="Genomic_DNA"/>
</dbReference>
<accession>A0A845SA04</accession>
<dbReference type="SMART" id="SM00797">
    <property type="entry name" value="AHS2"/>
    <property type="match status" value="1"/>
</dbReference>
<protein>
    <submittedName>
        <fullName evidence="5">Biotin-dependent carboxyltransferase family protein</fullName>
    </submittedName>
</protein>
<name>A0A845SA04_9PROT</name>
<keyword evidence="2" id="KW-0378">Hydrolase</keyword>
<evidence type="ECO:0000313" key="6">
    <source>
        <dbReference type="Proteomes" id="UP000572953"/>
    </source>
</evidence>
<reference evidence="5 6" key="1">
    <citation type="submission" date="2018-10" db="EMBL/GenBank/DDBJ databases">
        <title>Iterative Subtractive Binning of Freshwater Chronoseries Metagenomes Recovers Nearly Complete Genomes from over Four Hundred Novel Species.</title>
        <authorList>
            <person name="Rodriguez-R L.M."/>
            <person name="Tsementzi D."/>
            <person name="Luo C."/>
            <person name="Konstantinidis K.T."/>
        </authorList>
    </citation>
    <scope>NUCLEOTIDE SEQUENCE [LARGE SCALE GENOMIC DNA]</scope>
    <source>
        <strain evidence="5">WB7_2B_003</strain>
    </source>
</reference>